<feature type="domain" description="HTH tetR-type" evidence="5">
    <location>
        <begin position="20"/>
        <end position="80"/>
    </location>
</feature>
<evidence type="ECO:0000313" key="6">
    <source>
        <dbReference type="EMBL" id="OHV01897.1"/>
    </source>
</evidence>
<feature type="DNA-binding region" description="H-T-H motif" evidence="4">
    <location>
        <begin position="43"/>
        <end position="62"/>
    </location>
</feature>
<dbReference type="PANTHER" id="PTHR30055:SF148">
    <property type="entry name" value="TETR-FAMILY TRANSCRIPTIONAL REGULATOR"/>
    <property type="match status" value="1"/>
</dbReference>
<protein>
    <submittedName>
        <fullName evidence="6">TetR family transcriptional regulator</fullName>
    </submittedName>
</protein>
<evidence type="ECO:0000256" key="3">
    <source>
        <dbReference type="ARBA" id="ARBA00023163"/>
    </source>
</evidence>
<reference evidence="6 7" key="1">
    <citation type="submission" date="2016-10" db="EMBL/GenBank/DDBJ databases">
        <title>Genome sequence of Mycobacterium talmonii.</title>
        <authorList>
            <person name="Greninger A.L."/>
            <person name="Elliott B."/>
            <person name="Vasireddy S."/>
            <person name="Vasireddy R."/>
        </authorList>
    </citation>
    <scope>NUCLEOTIDE SEQUENCE [LARGE SCALE GENOMIC DNA]</scope>
    <source>
        <strain evidence="7">NE-TNMC-100812</strain>
    </source>
</reference>
<dbReference type="InterPro" id="IPR009057">
    <property type="entry name" value="Homeodomain-like_sf"/>
</dbReference>
<gene>
    <name evidence="6" type="ORF">BKN37_16380</name>
</gene>
<dbReference type="PANTHER" id="PTHR30055">
    <property type="entry name" value="HTH-TYPE TRANSCRIPTIONAL REGULATOR RUTR"/>
    <property type="match status" value="1"/>
</dbReference>
<evidence type="ECO:0000256" key="4">
    <source>
        <dbReference type="PROSITE-ProRule" id="PRU00335"/>
    </source>
</evidence>
<proteinExistence type="predicted"/>
<keyword evidence="3" id="KW-0804">Transcription</keyword>
<dbReference type="AlphaFoldDB" id="A0A1S1NC38"/>
<name>A0A1S1NC38_9MYCO</name>
<dbReference type="Gene3D" id="1.10.357.10">
    <property type="entry name" value="Tetracycline Repressor, domain 2"/>
    <property type="match status" value="1"/>
</dbReference>
<dbReference type="Proteomes" id="UP000179734">
    <property type="component" value="Unassembled WGS sequence"/>
</dbReference>
<dbReference type="Gene3D" id="1.10.10.60">
    <property type="entry name" value="Homeodomain-like"/>
    <property type="match status" value="1"/>
</dbReference>
<dbReference type="GO" id="GO:0000976">
    <property type="term" value="F:transcription cis-regulatory region binding"/>
    <property type="evidence" value="ECO:0007669"/>
    <property type="project" value="TreeGrafter"/>
</dbReference>
<keyword evidence="1" id="KW-0805">Transcription regulation</keyword>
<sequence>MGRMPARRSPRTPRPGRLDRTLDVGILDAALAGVAELGYDRLSMDDIAARAGVGKAAIYRRWPSKAVVVADAIAHWRRRQGSVEPPNTGSLRGDIEALVAAVPEFDDAGLGTIRVIVGVATAAMHDPVLAAALDDLVLDPPRHVVRALLDHALARGEIPAGRDLSLIPDVALGLNVLRVMTGRPVDRVFVRRVLEDVLLPLAGSPTT</sequence>
<dbReference type="InterPro" id="IPR036271">
    <property type="entry name" value="Tet_transcr_reg_TetR-rel_C_sf"/>
</dbReference>
<dbReference type="SUPFAM" id="SSF48498">
    <property type="entry name" value="Tetracyclin repressor-like, C-terminal domain"/>
    <property type="match status" value="1"/>
</dbReference>
<evidence type="ECO:0000256" key="1">
    <source>
        <dbReference type="ARBA" id="ARBA00023015"/>
    </source>
</evidence>
<dbReference type="InterPro" id="IPR011075">
    <property type="entry name" value="TetR_C"/>
</dbReference>
<evidence type="ECO:0000256" key="2">
    <source>
        <dbReference type="ARBA" id="ARBA00023125"/>
    </source>
</evidence>
<comment type="caution">
    <text evidence="6">The sequence shown here is derived from an EMBL/GenBank/DDBJ whole genome shotgun (WGS) entry which is preliminary data.</text>
</comment>
<dbReference type="SUPFAM" id="SSF46689">
    <property type="entry name" value="Homeodomain-like"/>
    <property type="match status" value="1"/>
</dbReference>
<organism evidence="6 7">
    <name type="scientific">Mycobacterium talmoniae</name>
    <dbReference type="NCBI Taxonomy" id="1858794"/>
    <lineage>
        <taxon>Bacteria</taxon>
        <taxon>Bacillati</taxon>
        <taxon>Actinomycetota</taxon>
        <taxon>Actinomycetes</taxon>
        <taxon>Mycobacteriales</taxon>
        <taxon>Mycobacteriaceae</taxon>
        <taxon>Mycobacterium</taxon>
    </lineage>
</organism>
<dbReference type="Pfam" id="PF16859">
    <property type="entry name" value="TetR_C_11"/>
    <property type="match status" value="1"/>
</dbReference>
<accession>A0A1S1NC38</accession>
<dbReference type="PROSITE" id="PS50977">
    <property type="entry name" value="HTH_TETR_2"/>
    <property type="match status" value="1"/>
</dbReference>
<evidence type="ECO:0000259" key="5">
    <source>
        <dbReference type="PROSITE" id="PS50977"/>
    </source>
</evidence>
<dbReference type="PRINTS" id="PR00455">
    <property type="entry name" value="HTHTETR"/>
</dbReference>
<keyword evidence="7" id="KW-1185">Reference proteome</keyword>
<dbReference type="Pfam" id="PF00440">
    <property type="entry name" value="TetR_N"/>
    <property type="match status" value="1"/>
</dbReference>
<dbReference type="EMBL" id="MLQM01000093">
    <property type="protein sequence ID" value="OHV01897.1"/>
    <property type="molecule type" value="Genomic_DNA"/>
</dbReference>
<dbReference type="InterPro" id="IPR001647">
    <property type="entry name" value="HTH_TetR"/>
</dbReference>
<dbReference type="InterPro" id="IPR050109">
    <property type="entry name" value="HTH-type_TetR-like_transc_reg"/>
</dbReference>
<keyword evidence="2 4" id="KW-0238">DNA-binding</keyword>
<dbReference type="GO" id="GO:0003700">
    <property type="term" value="F:DNA-binding transcription factor activity"/>
    <property type="evidence" value="ECO:0007669"/>
    <property type="project" value="TreeGrafter"/>
</dbReference>
<evidence type="ECO:0000313" key="7">
    <source>
        <dbReference type="Proteomes" id="UP000179734"/>
    </source>
</evidence>